<dbReference type="Gene3D" id="3.40.50.1000">
    <property type="entry name" value="HAD superfamily/HAD-like"/>
    <property type="match status" value="1"/>
</dbReference>
<dbReference type="EMBL" id="CP154834">
    <property type="protein sequence ID" value="XAO76529.1"/>
    <property type="molecule type" value="Genomic_DNA"/>
</dbReference>
<dbReference type="InterPro" id="IPR023214">
    <property type="entry name" value="HAD_sf"/>
</dbReference>
<keyword evidence="2" id="KW-1185">Reference proteome</keyword>
<accession>A0AAU6WVD5</accession>
<dbReference type="InterPro" id="IPR036412">
    <property type="entry name" value="HAD-like_sf"/>
</dbReference>
<dbReference type="RefSeq" id="WP_345767860.1">
    <property type="nucleotide sequence ID" value="NZ_CP154834.1"/>
</dbReference>
<sequence length="319" mass="37435">MGKAFTEFQYWVKALQKRGIILAVCSKNDEDKAKEPFEKHPDMVLKLDDIAVFIANWENKADNIRKIQRILNIGFDSMVFLDDNPFERNLVRENLPDVCVPELPEDPAEYLEYLYGLNLFETASFSENDSERTKQYQVEARRAVDLESFTNVEDFLKSLNMVSAVQPFNSFSKPRVSQLTQRSNQFNLRTVRYTEQEIENLIQSGKHYTLSFTLEDKYGDNGLICVIVLEEKDKETLFIDTWLMSCRVLKRGMEDFTLNTIVEKAKGHGYRYVTGEYLETAKNQMVRDHYQNLGFIFENNRWILNVNDYQPKTVYIKNK</sequence>
<protein>
    <submittedName>
        <fullName evidence="1">HAD-IIIC family phosphatase</fullName>
    </submittedName>
</protein>
<dbReference type="NCBIfam" id="TIGR01686">
    <property type="entry name" value="FkbH"/>
    <property type="match status" value="1"/>
</dbReference>
<gene>
    <name evidence="1" type="ORF">AAFP95_17025</name>
</gene>
<organism evidence="1 2">
    <name type="scientific">Chryseobacterium endophyticum</name>
    <dbReference type="NCBI Taxonomy" id="1854762"/>
    <lineage>
        <taxon>Bacteria</taxon>
        <taxon>Pseudomonadati</taxon>
        <taxon>Bacteroidota</taxon>
        <taxon>Flavobacteriia</taxon>
        <taxon>Flavobacteriales</taxon>
        <taxon>Weeksellaceae</taxon>
        <taxon>Chryseobacterium group</taxon>
        <taxon>Chryseobacterium</taxon>
    </lineage>
</organism>
<dbReference type="InterPro" id="IPR010037">
    <property type="entry name" value="FkbH_domain"/>
</dbReference>
<evidence type="ECO:0000313" key="1">
    <source>
        <dbReference type="EMBL" id="XAO76529.1"/>
    </source>
</evidence>
<dbReference type="Proteomes" id="UP001463665">
    <property type="component" value="Chromosome"/>
</dbReference>
<evidence type="ECO:0000313" key="2">
    <source>
        <dbReference type="Proteomes" id="UP001463665"/>
    </source>
</evidence>
<proteinExistence type="predicted"/>
<dbReference type="AlphaFoldDB" id="A0AAU6WVD5"/>
<dbReference type="SUPFAM" id="SSF56784">
    <property type="entry name" value="HAD-like"/>
    <property type="match status" value="1"/>
</dbReference>
<dbReference type="NCBIfam" id="TIGR01681">
    <property type="entry name" value="HAD-SF-IIIC"/>
    <property type="match status" value="1"/>
</dbReference>
<name>A0AAU6WVD5_9FLAO</name>
<reference evidence="1 2" key="1">
    <citation type="submission" date="2024-04" db="EMBL/GenBank/DDBJ databases">
        <title>Genome sequencing and assembly of rice foliar adapted Chryseobacterium endophyticum OsEnb-ALM-A6.</title>
        <authorList>
            <person name="Kumar S."/>
            <person name="Javed M."/>
            <person name="Chouhan V."/>
            <person name="Charishma K."/>
            <person name="Patel A."/>
            <person name="Kumar M."/>
            <person name="Sahu K.P."/>
            <person name="Kumar A."/>
        </authorList>
    </citation>
    <scope>NUCLEOTIDE SEQUENCE [LARGE SCALE GENOMIC DNA]</scope>
    <source>
        <strain evidence="1 2">OsEnb-ALM-A6</strain>
    </source>
</reference>
<dbReference type="InterPro" id="IPR010033">
    <property type="entry name" value="HAD_SF_ppase_IIIC"/>
</dbReference>